<sequence length="388" mass="43468">MSISSERFLKKHLLRSAIDRHRSSLQQGPIDVSQWKGHSVGVDQCRMKMGLILTGVGDKVMRLWSAENYKCLDEYSLPDKAPLVDFDFDESKVVGLVGTRICIWRRSGKRDIFSSREGLFTKGLCMRYVDPEAAVGCEDGTVRLFDMYSRKCSRIIKMHAGSVTCLALSDDQLIISGSSLGRVTLSDLSSDQRVSALRSTDSGGTAMKVEFHLGNDIDSLKKEPGEIQRGTKWVLSCVLCIRTLCFNPSSHLVFAGSTAGYASCWDLRTTRTLWNVRVSPNVLYSMNHMRGDKSTLVVGGIDGVLRFLDQDTGEVFSRCIMNESNISNSLRDSHGVVQIKKARRLSEDTRIDLIPKTCRPSIRCLAVGMQKVVTTHNEKNIRIWKFNR</sequence>
<dbReference type="Pfam" id="PF00400">
    <property type="entry name" value="WD40"/>
    <property type="match status" value="1"/>
</dbReference>
<organism evidence="3 4">
    <name type="scientific">Rhododendron williamsianum</name>
    <dbReference type="NCBI Taxonomy" id="262921"/>
    <lineage>
        <taxon>Eukaryota</taxon>
        <taxon>Viridiplantae</taxon>
        <taxon>Streptophyta</taxon>
        <taxon>Embryophyta</taxon>
        <taxon>Tracheophyta</taxon>
        <taxon>Spermatophyta</taxon>
        <taxon>Magnoliopsida</taxon>
        <taxon>eudicotyledons</taxon>
        <taxon>Gunneridae</taxon>
        <taxon>Pentapetalae</taxon>
        <taxon>asterids</taxon>
        <taxon>Ericales</taxon>
        <taxon>Ericaceae</taxon>
        <taxon>Ericoideae</taxon>
        <taxon>Rhodoreae</taxon>
        <taxon>Rhododendron</taxon>
    </lineage>
</organism>
<dbReference type="SUPFAM" id="SSF50978">
    <property type="entry name" value="WD40 repeat-like"/>
    <property type="match status" value="1"/>
</dbReference>
<protein>
    <submittedName>
        <fullName evidence="3">Uncharacterized protein</fullName>
    </submittedName>
</protein>
<dbReference type="OrthoDB" id="538223at2759"/>
<dbReference type="InterPro" id="IPR001680">
    <property type="entry name" value="WD40_rpt"/>
</dbReference>
<comment type="caution">
    <text evidence="3">The sequence shown here is derived from an EMBL/GenBank/DDBJ whole genome shotgun (WGS) entry which is preliminary data.</text>
</comment>
<accession>A0A6A4LGN8</accession>
<dbReference type="InterPro" id="IPR042627">
    <property type="entry name" value="FBXW2"/>
</dbReference>
<evidence type="ECO:0000313" key="3">
    <source>
        <dbReference type="EMBL" id="KAE9459796.1"/>
    </source>
</evidence>
<name>A0A6A4LGN8_9ERIC</name>
<dbReference type="EMBL" id="QEFC01001159">
    <property type="protein sequence ID" value="KAE9459796.1"/>
    <property type="molecule type" value="Genomic_DNA"/>
</dbReference>
<evidence type="ECO:0000256" key="2">
    <source>
        <dbReference type="ARBA" id="ARBA00022737"/>
    </source>
</evidence>
<dbReference type="AlphaFoldDB" id="A0A6A4LGN8"/>
<dbReference type="InterPro" id="IPR036322">
    <property type="entry name" value="WD40_repeat_dom_sf"/>
</dbReference>
<dbReference type="PANTHER" id="PTHR44436">
    <property type="entry name" value="F-BOX/WD REPEAT-CONTAINING PROTEIN 2"/>
    <property type="match status" value="1"/>
</dbReference>
<dbReference type="PANTHER" id="PTHR44436:SF1">
    <property type="entry name" value="F-BOX_WD REPEAT-CONTAINING PROTEIN 2"/>
    <property type="match status" value="1"/>
</dbReference>
<dbReference type="Proteomes" id="UP000428333">
    <property type="component" value="Linkage Group LG05"/>
</dbReference>
<evidence type="ECO:0000313" key="4">
    <source>
        <dbReference type="Proteomes" id="UP000428333"/>
    </source>
</evidence>
<dbReference type="SMART" id="SM00320">
    <property type="entry name" value="WD40"/>
    <property type="match status" value="6"/>
</dbReference>
<evidence type="ECO:0000256" key="1">
    <source>
        <dbReference type="ARBA" id="ARBA00022574"/>
    </source>
</evidence>
<dbReference type="InterPro" id="IPR015943">
    <property type="entry name" value="WD40/YVTN_repeat-like_dom_sf"/>
</dbReference>
<reference evidence="3 4" key="1">
    <citation type="journal article" date="2019" name="Genome Biol. Evol.">
        <title>The Rhododendron genome and chromosomal organization provide insight into shared whole-genome duplications across the heath family (Ericaceae).</title>
        <authorList>
            <person name="Soza V.L."/>
            <person name="Lindsley D."/>
            <person name="Waalkes A."/>
            <person name="Ramage E."/>
            <person name="Patwardhan R.P."/>
            <person name="Burton J.N."/>
            <person name="Adey A."/>
            <person name="Kumar A."/>
            <person name="Qiu R."/>
            <person name="Shendure J."/>
            <person name="Hall B."/>
        </authorList>
    </citation>
    <scope>NUCLEOTIDE SEQUENCE [LARGE SCALE GENOMIC DNA]</scope>
    <source>
        <strain evidence="3">RSF 1966-606</strain>
    </source>
</reference>
<keyword evidence="4" id="KW-1185">Reference proteome</keyword>
<keyword evidence="2" id="KW-0677">Repeat</keyword>
<dbReference type="Gene3D" id="2.130.10.10">
    <property type="entry name" value="YVTN repeat-like/Quinoprotein amine dehydrogenase"/>
    <property type="match status" value="3"/>
</dbReference>
<keyword evidence="1" id="KW-0853">WD repeat</keyword>
<gene>
    <name evidence="3" type="ORF">C3L33_08311</name>
</gene>
<proteinExistence type="predicted"/>
<feature type="non-terminal residue" evidence="3">
    <location>
        <position position="1"/>
    </location>
</feature>